<dbReference type="InterPro" id="IPR045164">
    <property type="entry name" value="RBM41/RNPC3"/>
</dbReference>
<dbReference type="OrthoDB" id="277802at2759"/>
<evidence type="ECO:0000313" key="5">
    <source>
        <dbReference type="EMBL" id="OAO16806.1"/>
    </source>
</evidence>
<dbReference type="SUPFAM" id="SSF54928">
    <property type="entry name" value="RNA-binding domain, RBD"/>
    <property type="match status" value="1"/>
</dbReference>
<dbReference type="AlphaFoldDB" id="A0A196SKI3"/>
<dbReference type="EMBL" id="LXWW01000059">
    <property type="protein sequence ID" value="OAO16806.1"/>
    <property type="molecule type" value="Genomic_DNA"/>
</dbReference>
<feature type="domain" description="RRM" evidence="4">
    <location>
        <begin position="215"/>
        <end position="296"/>
    </location>
</feature>
<proteinExistence type="predicted"/>
<dbReference type="STRING" id="478820.A0A196SKI3"/>
<dbReference type="Proteomes" id="UP000078348">
    <property type="component" value="Unassembled WGS sequence"/>
</dbReference>
<keyword evidence="6" id="KW-1185">Reference proteome</keyword>
<dbReference type="Pfam" id="PF00076">
    <property type="entry name" value="RRM_1"/>
    <property type="match status" value="1"/>
</dbReference>
<dbReference type="GO" id="GO:0005689">
    <property type="term" value="C:U12-type spliceosomal complex"/>
    <property type="evidence" value="ECO:0007669"/>
    <property type="project" value="TreeGrafter"/>
</dbReference>
<dbReference type="InterPro" id="IPR000504">
    <property type="entry name" value="RRM_dom"/>
</dbReference>
<organism evidence="5 6">
    <name type="scientific">Blastocystis sp. subtype 1 (strain ATCC 50177 / NandII)</name>
    <dbReference type="NCBI Taxonomy" id="478820"/>
    <lineage>
        <taxon>Eukaryota</taxon>
        <taxon>Sar</taxon>
        <taxon>Stramenopiles</taxon>
        <taxon>Bigyra</taxon>
        <taxon>Opalozoa</taxon>
        <taxon>Opalinata</taxon>
        <taxon>Blastocystidae</taxon>
        <taxon>Blastocystis</taxon>
    </lineage>
</organism>
<dbReference type="PANTHER" id="PTHR16105">
    <property type="entry name" value="RNA-BINDING REGION-CONTAINING PROTEIN 3"/>
    <property type="match status" value="1"/>
</dbReference>
<dbReference type="PROSITE" id="PS50102">
    <property type="entry name" value="RRM"/>
    <property type="match status" value="1"/>
</dbReference>
<dbReference type="GO" id="GO:0097157">
    <property type="term" value="F:pre-mRNA intronic binding"/>
    <property type="evidence" value="ECO:0007669"/>
    <property type="project" value="TreeGrafter"/>
</dbReference>
<reference evidence="5 6" key="1">
    <citation type="submission" date="2016-05" db="EMBL/GenBank/DDBJ databases">
        <title>Nuclear genome of Blastocystis sp. subtype 1 NandII.</title>
        <authorList>
            <person name="Gentekaki E."/>
            <person name="Curtis B."/>
            <person name="Stairs C."/>
            <person name="Eme L."/>
            <person name="Herman E."/>
            <person name="Klimes V."/>
            <person name="Arias M.C."/>
            <person name="Elias M."/>
            <person name="Hilliou F."/>
            <person name="Klute M."/>
            <person name="Malik S.-B."/>
            <person name="Pightling A."/>
            <person name="Rachubinski R."/>
            <person name="Salas D."/>
            <person name="Schlacht A."/>
            <person name="Suga H."/>
            <person name="Archibald J."/>
            <person name="Ball S.G."/>
            <person name="Clark G."/>
            <person name="Dacks J."/>
            <person name="Van Der Giezen M."/>
            <person name="Tsaousis A."/>
            <person name="Roger A."/>
        </authorList>
    </citation>
    <scope>NUCLEOTIDE SEQUENCE [LARGE SCALE GENOMIC DNA]</scope>
    <source>
        <strain evidence="6">ATCC 50177 / NandII</strain>
    </source>
</reference>
<feature type="region of interest" description="Disordered" evidence="3">
    <location>
        <begin position="75"/>
        <end position="94"/>
    </location>
</feature>
<dbReference type="InterPro" id="IPR012677">
    <property type="entry name" value="Nucleotide-bd_a/b_plait_sf"/>
</dbReference>
<evidence type="ECO:0000259" key="4">
    <source>
        <dbReference type="PROSITE" id="PS50102"/>
    </source>
</evidence>
<dbReference type="InterPro" id="IPR035979">
    <property type="entry name" value="RBD_domain_sf"/>
</dbReference>
<protein>
    <submittedName>
        <fullName evidence="5">U11/U12 small nuclear ribonucleoprotein 65 kDa protein</fullName>
    </submittedName>
</protein>
<sequence length="297" mass="33313">MNSKEVARAPEKKQMPIEPIAPELGINYASSPLLEYAYPPINETIVKNITNAIIAVPKLYTQVLHLMNKMNLPPPFGPLRKRPEMPSATSVKVPRKDEVKYYGESQIKGNQEEEEEDDAEYEAKRPNTETTPVFVPFTKTEVPAPSQSTATAEMPAPSTVKITSVEKEDIKSMFIAPAAVRTCLSLQDILKHRISKEEMTQQKAFANYSYGEPSTKLYLRNMVKDVTADDILKLFGCFFDNDDQAKESLEIRVMEGRMKGQAFVTFPSVELAREALTTVNGYLLRDKPVVVCFGKQA</sequence>
<dbReference type="SMART" id="SM00360">
    <property type="entry name" value="RRM"/>
    <property type="match status" value="1"/>
</dbReference>
<name>A0A196SKI3_BLAHN</name>
<keyword evidence="1 2" id="KW-0694">RNA-binding</keyword>
<keyword evidence="5" id="KW-0687">Ribonucleoprotein</keyword>
<evidence type="ECO:0000313" key="6">
    <source>
        <dbReference type="Proteomes" id="UP000078348"/>
    </source>
</evidence>
<gene>
    <name evidence="5" type="ORF">AV274_1471</name>
</gene>
<evidence type="ECO:0000256" key="1">
    <source>
        <dbReference type="ARBA" id="ARBA00022884"/>
    </source>
</evidence>
<evidence type="ECO:0000256" key="2">
    <source>
        <dbReference type="PROSITE-ProRule" id="PRU00176"/>
    </source>
</evidence>
<dbReference type="PANTHER" id="PTHR16105:SF0">
    <property type="entry name" value="RNA-BINDING REGION-CONTAINING PROTEIN 3"/>
    <property type="match status" value="1"/>
</dbReference>
<dbReference type="Gene3D" id="3.30.70.330">
    <property type="match status" value="1"/>
</dbReference>
<accession>A0A196SKI3</accession>
<evidence type="ECO:0000256" key="3">
    <source>
        <dbReference type="SAM" id="MobiDB-lite"/>
    </source>
</evidence>
<dbReference type="GO" id="GO:0030626">
    <property type="term" value="F:U12 snRNA binding"/>
    <property type="evidence" value="ECO:0007669"/>
    <property type="project" value="TreeGrafter"/>
</dbReference>
<comment type="caution">
    <text evidence="5">The sequence shown here is derived from an EMBL/GenBank/DDBJ whole genome shotgun (WGS) entry which is preliminary data.</text>
</comment>
<dbReference type="GO" id="GO:0000398">
    <property type="term" value="P:mRNA splicing, via spliceosome"/>
    <property type="evidence" value="ECO:0007669"/>
    <property type="project" value="TreeGrafter"/>
</dbReference>
<feature type="region of interest" description="Disordered" evidence="3">
    <location>
        <begin position="102"/>
        <end position="125"/>
    </location>
</feature>